<dbReference type="Pfam" id="PF00152">
    <property type="entry name" value="tRNA-synt_2"/>
    <property type="match status" value="1"/>
</dbReference>
<dbReference type="InterPro" id="IPR047089">
    <property type="entry name" value="Asp-tRNA-ligase_1_N"/>
</dbReference>
<organism evidence="8 9">
    <name type="scientific">Lymnaea stagnalis</name>
    <name type="common">Great pond snail</name>
    <name type="synonym">Helix stagnalis</name>
    <dbReference type="NCBI Taxonomy" id="6523"/>
    <lineage>
        <taxon>Eukaryota</taxon>
        <taxon>Metazoa</taxon>
        <taxon>Spiralia</taxon>
        <taxon>Lophotrochozoa</taxon>
        <taxon>Mollusca</taxon>
        <taxon>Gastropoda</taxon>
        <taxon>Heterobranchia</taxon>
        <taxon>Euthyneura</taxon>
        <taxon>Panpulmonata</taxon>
        <taxon>Hygrophila</taxon>
        <taxon>Lymnaeoidea</taxon>
        <taxon>Lymnaeidae</taxon>
        <taxon>Lymnaea</taxon>
    </lineage>
</organism>
<dbReference type="GO" id="GO:0005524">
    <property type="term" value="F:ATP binding"/>
    <property type="evidence" value="ECO:0007669"/>
    <property type="project" value="UniProtKB-KW"/>
</dbReference>
<dbReference type="NCBIfam" id="NF001750">
    <property type="entry name" value="PRK00476.1"/>
    <property type="match status" value="1"/>
</dbReference>
<dbReference type="SUPFAM" id="SSF50249">
    <property type="entry name" value="Nucleic acid-binding proteins"/>
    <property type="match status" value="1"/>
</dbReference>
<evidence type="ECO:0000256" key="5">
    <source>
        <dbReference type="ARBA" id="ARBA00022917"/>
    </source>
</evidence>
<dbReference type="InterPro" id="IPR002312">
    <property type="entry name" value="Asp/Asn-tRNA-synth_IIb"/>
</dbReference>
<keyword evidence="6" id="KW-0030">Aminoacyl-tRNA synthetase</keyword>
<keyword evidence="9" id="KW-1185">Reference proteome</keyword>
<reference evidence="8 9" key="1">
    <citation type="submission" date="2024-04" db="EMBL/GenBank/DDBJ databases">
        <authorList>
            <consortium name="Genoscope - CEA"/>
            <person name="William W."/>
        </authorList>
    </citation>
    <scope>NUCLEOTIDE SEQUENCE [LARGE SCALE GENOMIC DNA]</scope>
</reference>
<comment type="caution">
    <text evidence="8">The sequence shown here is derived from an EMBL/GenBank/DDBJ whole genome shotgun (WGS) entry which is preliminary data.</text>
</comment>
<keyword evidence="3" id="KW-0547">Nucleotide-binding</keyword>
<dbReference type="GO" id="GO:0003676">
    <property type="term" value="F:nucleic acid binding"/>
    <property type="evidence" value="ECO:0007669"/>
    <property type="project" value="InterPro"/>
</dbReference>
<dbReference type="InterPro" id="IPR004364">
    <property type="entry name" value="Aa-tRNA-synt_II"/>
</dbReference>
<keyword evidence="4" id="KW-0067">ATP-binding</keyword>
<dbReference type="Proteomes" id="UP001497497">
    <property type="component" value="Unassembled WGS sequence"/>
</dbReference>
<dbReference type="NCBIfam" id="TIGR00459">
    <property type="entry name" value="aspS_bact"/>
    <property type="match status" value="1"/>
</dbReference>
<keyword evidence="5" id="KW-0648">Protein biosynthesis</keyword>
<dbReference type="CDD" id="cd04317">
    <property type="entry name" value="EcAspRS_like_N"/>
    <property type="match status" value="1"/>
</dbReference>
<dbReference type="PROSITE" id="PS50862">
    <property type="entry name" value="AA_TRNA_LIGASE_II"/>
    <property type="match status" value="1"/>
</dbReference>
<feature type="domain" description="Aminoacyl-transfer RNA synthetases class-II family profile" evidence="7">
    <location>
        <begin position="262"/>
        <end position="612"/>
    </location>
</feature>
<evidence type="ECO:0000313" key="9">
    <source>
        <dbReference type="Proteomes" id="UP001497497"/>
    </source>
</evidence>
<dbReference type="InterPro" id="IPR004524">
    <property type="entry name" value="Asp-tRNA-ligase_1"/>
</dbReference>
<dbReference type="HAMAP" id="MF_00044">
    <property type="entry name" value="Asp_tRNA_synth_type1"/>
    <property type="match status" value="1"/>
</dbReference>
<evidence type="ECO:0000256" key="4">
    <source>
        <dbReference type="ARBA" id="ARBA00022840"/>
    </source>
</evidence>
<dbReference type="GO" id="GO:0006422">
    <property type="term" value="P:aspartyl-tRNA aminoacylation"/>
    <property type="evidence" value="ECO:0007669"/>
    <property type="project" value="TreeGrafter"/>
</dbReference>
<dbReference type="PANTHER" id="PTHR22594">
    <property type="entry name" value="ASPARTYL/LYSYL-TRNA SYNTHETASE"/>
    <property type="match status" value="1"/>
</dbReference>
<dbReference type="Gene3D" id="3.30.1360.30">
    <property type="entry name" value="GAD-like domain"/>
    <property type="match status" value="1"/>
</dbReference>
<gene>
    <name evidence="8" type="ORF">GSLYS_00007536001</name>
</gene>
<dbReference type="SUPFAM" id="SSF55261">
    <property type="entry name" value="GAD domain-like"/>
    <property type="match status" value="1"/>
</dbReference>
<dbReference type="InterPro" id="IPR012340">
    <property type="entry name" value="NA-bd_OB-fold"/>
</dbReference>
<evidence type="ECO:0000256" key="2">
    <source>
        <dbReference type="ARBA" id="ARBA00022598"/>
    </source>
</evidence>
<dbReference type="Pfam" id="PF01336">
    <property type="entry name" value="tRNA_anti-codon"/>
    <property type="match status" value="1"/>
</dbReference>
<dbReference type="AlphaFoldDB" id="A0AAV2HMP5"/>
<protein>
    <recommendedName>
        <fullName evidence="7">Aminoacyl-transfer RNA synthetases class-II family profile domain-containing protein</fullName>
    </recommendedName>
</protein>
<dbReference type="Gene3D" id="3.30.930.10">
    <property type="entry name" value="Bira Bifunctional Protein, Domain 2"/>
    <property type="match status" value="1"/>
</dbReference>
<dbReference type="Gene3D" id="2.40.50.140">
    <property type="entry name" value="Nucleic acid-binding proteins"/>
    <property type="match status" value="1"/>
</dbReference>
<accession>A0AAV2HMP5</accession>
<evidence type="ECO:0000256" key="1">
    <source>
        <dbReference type="ARBA" id="ARBA00006303"/>
    </source>
</evidence>
<dbReference type="SUPFAM" id="SSF55681">
    <property type="entry name" value="Class II aaRS and biotin synthetases"/>
    <property type="match status" value="1"/>
</dbReference>
<name>A0AAV2HMP5_LYMST</name>
<dbReference type="InterPro" id="IPR004115">
    <property type="entry name" value="GAD-like_sf"/>
</dbReference>
<dbReference type="PANTHER" id="PTHR22594:SF5">
    <property type="entry name" value="ASPARTATE--TRNA LIGASE, MITOCHONDRIAL"/>
    <property type="match status" value="1"/>
</dbReference>
<dbReference type="InterPro" id="IPR004365">
    <property type="entry name" value="NA-bd_OB_tRNA"/>
</dbReference>
<dbReference type="GO" id="GO:0004815">
    <property type="term" value="F:aspartate-tRNA ligase activity"/>
    <property type="evidence" value="ECO:0007669"/>
    <property type="project" value="TreeGrafter"/>
</dbReference>
<comment type="similarity">
    <text evidence="1">Belongs to the class-II aminoacyl-tRNA synthetase family. Type 1 subfamily.</text>
</comment>
<dbReference type="EMBL" id="CAXITT010000146">
    <property type="protein sequence ID" value="CAL1533576.1"/>
    <property type="molecule type" value="Genomic_DNA"/>
</dbReference>
<proteinExistence type="inferred from homology"/>
<sequence length="650" mass="72770">MSLVIQQRFPIIPNSTKWTMVVLGPANASNGTVVSLTQTSQTTQTYRPYSAGDALATSFTVRSHLCGDLRKHHVGEAVTLCGWLQYSRLNGAFIVLRDWRGTVQLTLPKNKMEECQNLPLESVLGVKGHVILRPPGQENKKMATGDVEVKVDELSVLNTCTPTLPFEIKSFVEVKESLRIKHRYLELRMSHLQNVLRLRSKFVMSVREFLANRNVHISTSAIHLSQGAREFIVPTHTPGNFYSLPQSPQQFKQLLMVGGLDRYFQIARCYRDEGTKPDRQPEFTQIDLEMSFVTQDSIISLVEKMLQEAWPEEKGCVSAPFPTMSYQEALTLYGCDKPDLRLDWQIKEIVPDLFTSVPPVFQQTLTREGLSIQALRIPHACKHLSNKELNSIKETSLKVSQDEVRFVACKIQQDGTWGSGLGPQLDDQSRERLSHLLEVQPHDWLVFVAGVKYQPHTVLGQVRINAANLLETKDIKVRQDGYKFLWVDNFPLFLPKEDGGEGLESAHHPFTAPHPEDLDLIYSNPELVRGQHYDLVLNGSEIGGGSIRIHNSKLQRYILNDILKEDCSGLEHLLHALDSGCPPHGGIALGSLDRLMAIMCGTDSIRDVIAFPKISGGKDPLSNAPAPVASSDLDYYHLKLTSNVSAVDES</sequence>
<evidence type="ECO:0000313" key="8">
    <source>
        <dbReference type="EMBL" id="CAL1533576.1"/>
    </source>
</evidence>
<dbReference type="InterPro" id="IPR006195">
    <property type="entry name" value="aa-tRNA-synth_II"/>
</dbReference>
<dbReference type="InterPro" id="IPR045864">
    <property type="entry name" value="aa-tRNA-synth_II/BPL/LPL"/>
</dbReference>
<evidence type="ECO:0000259" key="7">
    <source>
        <dbReference type="PROSITE" id="PS50862"/>
    </source>
</evidence>
<keyword evidence="2" id="KW-0436">Ligase</keyword>
<dbReference type="GO" id="GO:0005739">
    <property type="term" value="C:mitochondrion"/>
    <property type="evidence" value="ECO:0007669"/>
    <property type="project" value="TreeGrafter"/>
</dbReference>
<dbReference type="PRINTS" id="PR01042">
    <property type="entry name" value="TRNASYNTHASP"/>
</dbReference>
<evidence type="ECO:0000256" key="3">
    <source>
        <dbReference type="ARBA" id="ARBA00022741"/>
    </source>
</evidence>
<evidence type="ECO:0000256" key="6">
    <source>
        <dbReference type="ARBA" id="ARBA00023146"/>
    </source>
</evidence>